<dbReference type="OrthoDB" id="9793837at2"/>
<feature type="domain" description="DUF6671" evidence="1">
    <location>
        <begin position="70"/>
        <end position="119"/>
    </location>
</feature>
<keyword evidence="3" id="KW-1185">Reference proteome</keyword>
<dbReference type="PATRIC" id="fig|1769779.3.peg.220"/>
<evidence type="ECO:0000259" key="1">
    <source>
        <dbReference type="Pfam" id="PF20376"/>
    </source>
</evidence>
<dbReference type="EMBL" id="CP014143">
    <property type="protein sequence ID" value="AOS95696.1"/>
    <property type="molecule type" value="Genomic_DNA"/>
</dbReference>
<gene>
    <name evidence="2" type="ORF">AUP74_00224</name>
</gene>
<feature type="domain" description="DUF6671" evidence="1">
    <location>
        <begin position="196"/>
        <end position="289"/>
    </location>
</feature>
<dbReference type="Pfam" id="PF20376">
    <property type="entry name" value="DUF6671"/>
    <property type="match status" value="2"/>
</dbReference>
<dbReference type="InterPro" id="IPR046612">
    <property type="entry name" value="DUF6671"/>
</dbReference>
<sequence length="289" mass="31035">MSQQKPTGLSADFAVLLTQHGKESVIGPVLAEDGLLSLRHTDAFDTDTLGTFSGEIERKLSPVDCARHKARLACELTGASIGLGSEGSFGGGPMPGLVGWDQELLVLVDLKRDLEIVASAEGPFETKEWQASDVDSLRAGLSERDPRQGWLLQADGYLAKGLLGEDALLQSAAQLFRHSGGHTVGEGAPFPWPLRIQPDLRAMVCPERQRSIHKAAVNLRDRLLSLCPDCAAPDFWPDQLDFGLPCSACGFATGCLRQRRAVCGHCGAEACYPVAEQFADPGRCQICNP</sequence>
<dbReference type="Proteomes" id="UP000095672">
    <property type="component" value="Chromosome"/>
</dbReference>
<protein>
    <recommendedName>
        <fullName evidence="1">DUF6671 domain-containing protein</fullName>
    </recommendedName>
</protein>
<evidence type="ECO:0000313" key="3">
    <source>
        <dbReference type="Proteomes" id="UP000095672"/>
    </source>
</evidence>
<name>A0A1C9W3G9_9GAMM</name>
<evidence type="ECO:0000313" key="2">
    <source>
        <dbReference type="EMBL" id="AOS95696.1"/>
    </source>
</evidence>
<dbReference type="STRING" id="1769779.AUP74_00224"/>
<organism evidence="2 3">
    <name type="scientific">Microbulbifer aggregans</name>
    <dbReference type="NCBI Taxonomy" id="1769779"/>
    <lineage>
        <taxon>Bacteria</taxon>
        <taxon>Pseudomonadati</taxon>
        <taxon>Pseudomonadota</taxon>
        <taxon>Gammaproteobacteria</taxon>
        <taxon>Cellvibrionales</taxon>
        <taxon>Microbulbiferaceae</taxon>
        <taxon>Microbulbifer</taxon>
    </lineage>
</organism>
<proteinExistence type="predicted"/>
<accession>A0A1C9W3G9</accession>
<dbReference type="AlphaFoldDB" id="A0A1C9W3G9"/>
<dbReference type="KEGG" id="micc:AUP74_00224"/>
<reference evidence="3" key="1">
    <citation type="submission" date="2016-01" db="EMBL/GenBank/DDBJ databases">
        <title>Complete genome sequence of Microbulbifer sp. CCB-MM1, a halophile isolated from Matang Mangrove Forest, Perak.</title>
        <authorList>
            <person name="Moh T.H."/>
            <person name="Dinesh B."/>
            <person name="Lau N.-S."/>
            <person name="Go F."/>
            <person name="Alexander Chong S.-C."/>
        </authorList>
    </citation>
    <scope>NUCLEOTIDE SEQUENCE [LARGE SCALE GENOMIC DNA]</scope>
    <source>
        <strain evidence="3">CCB-MM1</strain>
    </source>
</reference>
<dbReference type="RefSeq" id="WP_069945942.1">
    <property type="nucleotide sequence ID" value="NZ_CP014143.1"/>
</dbReference>